<evidence type="ECO:0000313" key="1">
    <source>
        <dbReference type="EMBL" id="MVZ64054.1"/>
    </source>
</evidence>
<sequence length="235" mass="26799">MRRDFASYSLIQAEGLPFHIHYYPDSDSPTQTGSSDKTIHLREAQIRRMPEKLFARLKVQAGQGRRIYARDTVVARIDKGMVLEFLQEQHLQVALPGKYRYGLFLAGELVSVAVFAGGRRMPEKGTDYRSFELLRFCHKGDLLVVGGLSKLIKRLVADFNPQDIMTYVDLDWTQDSSLQGIGFNIEKTLAPQQFWITDQNQIPIHSPQDIQTCMEKAPDGYLHYNSGSTKLVLYL</sequence>
<organism evidence="1 2">
    <name type="scientific">Sphingobacterium humi</name>
    <dbReference type="NCBI Taxonomy" id="1796905"/>
    <lineage>
        <taxon>Bacteria</taxon>
        <taxon>Pseudomonadati</taxon>
        <taxon>Bacteroidota</taxon>
        <taxon>Sphingobacteriia</taxon>
        <taxon>Sphingobacteriales</taxon>
        <taxon>Sphingobacteriaceae</taxon>
        <taxon>Sphingobacterium</taxon>
    </lineage>
</organism>
<reference evidence="1 2" key="1">
    <citation type="submission" date="2019-12" db="EMBL/GenBank/DDBJ databases">
        <authorList>
            <person name="Dong K."/>
        </authorList>
    </citation>
    <scope>NUCLEOTIDE SEQUENCE [LARGE SCALE GENOMIC DNA]</scope>
    <source>
        <strain evidence="1 2">JCM 31225</strain>
    </source>
</reference>
<proteinExistence type="predicted"/>
<dbReference type="AlphaFoldDB" id="A0A6N8L4L5"/>
<name>A0A6N8L4L5_9SPHI</name>
<keyword evidence="2" id="KW-1185">Reference proteome</keyword>
<comment type="caution">
    <text evidence="1">The sequence shown here is derived from an EMBL/GenBank/DDBJ whole genome shotgun (WGS) entry which is preliminary data.</text>
</comment>
<dbReference type="Proteomes" id="UP000435036">
    <property type="component" value="Unassembled WGS sequence"/>
</dbReference>
<dbReference type="EMBL" id="WSQA01000019">
    <property type="protein sequence ID" value="MVZ64054.1"/>
    <property type="molecule type" value="Genomic_DNA"/>
</dbReference>
<gene>
    <name evidence="1" type="ORF">GQF63_18675</name>
</gene>
<protein>
    <submittedName>
        <fullName evidence="1">Uncharacterized protein</fullName>
    </submittedName>
</protein>
<dbReference type="OrthoDB" id="943693at2"/>
<evidence type="ECO:0000313" key="2">
    <source>
        <dbReference type="Proteomes" id="UP000435036"/>
    </source>
</evidence>
<accession>A0A6N8L4L5</accession>